<dbReference type="PANTHER" id="PTHR33144">
    <property type="entry name" value="OS10G0409366 PROTEIN-RELATED"/>
    <property type="match status" value="1"/>
</dbReference>
<reference evidence="1 2" key="1">
    <citation type="submission" date="2020-09" db="EMBL/GenBank/DDBJ databases">
        <title>De no assembly of potato wild relative species, Solanum commersonii.</title>
        <authorList>
            <person name="Cho K."/>
        </authorList>
    </citation>
    <scope>NUCLEOTIDE SEQUENCE [LARGE SCALE GENOMIC DNA]</scope>
    <source>
        <strain evidence="1">LZ3.2</strain>
        <tissue evidence="1">Leaf</tissue>
    </source>
</reference>
<keyword evidence="2" id="KW-1185">Reference proteome</keyword>
<accession>A0A9J5XS95</accession>
<comment type="caution">
    <text evidence="1">The sequence shown here is derived from an EMBL/GenBank/DDBJ whole genome shotgun (WGS) entry which is preliminary data.</text>
</comment>
<dbReference type="Proteomes" id="UP000824120">
    <property type="component" value="Chromosome 8"/>
</dbReference>
<protein>
    <submittedName>
        <fullName evidence="1">Uncharacterized protein</fullName>
    </submittedName>
</protein>
<evidence type="ECO:0000313" key="2">
    <source>
        <dbReference type="Proteomes" id="UP000824120"/>
    </source>
</evidence>
<organism evidence="1 2">
    <name type="scientific">Solanum commersonii</name>
    <name type="common">Commerson's wild potato</name>
    <name type="synonym">Commerson's nightshade</name>
    <dbReference type="NCBI Taxonomy" id="4109"/>
    <lineage>
        <taxon>Eukaryota</taxon>
        <taxon>Viridiplantae</taxon>
        <taxon>Streptophyta</taxon>
        <taxon>Embryophyta</taxon>
        <taxon>Tracheophyta</taxon>
        <taxon>Spermatophyta</taxon>
        <taxon>Magnoliopsida</taxon>
        <taxon>eudicotyledons</taxon>
        <taxon>Gunneridae</taxon>
        <taxon>Pentapetalae</taxon>
        <taxon>asterids</taxon>
        <taxon>lamiids</taxon>
        <taxon>Solanales</taxon>
        <taxon>Solanaceae</taxon>
        <taxon>Solanoideae</taxon>
        <taxon>Solaneae</taxon>
        <taxon>Solanum</taxon>
    </lineage>
</organism>
<evidence type="ECO:0000313" key="1">
    <source>
        <dbReference type="EMBL" id="KAG5590661.1"/>
    </source>
</evidence>
<dbReference type="OrthoDB" id="1304697at2759"/>
<dbReference type="EMBL" id="JACXVP010000008">
    <property type="protein sequence ID" value="KAG5590661.1"/>
    <property type="molecule type" value="Genomic_DNA"/>
</dbReference>
<name>A0A9J5XS95_SOLCO</name>
<dbReference type="PANTHER" id="PTHR33144:SF35">
    <property type="entry name" value="TRANSPOSASE, PTTA_EN_SPM, PLANT-RELATED"/>
    <property type="match status" value="1"/>
</dbReference>
<proteinExistence type="predicted"/>
<sequence length="253" mass="28777">MKQRESLRIRNKETRATVPAGTLTSLANQKKLLLARRRKDLLIEKCQRLTDVIKEQDLLEAHNPEVGVHIQADSTNNVVQPVEEQLQLNSSSLEVNEQYSSTKKRQRGQIKMLSVHGRHDRKLIVPNKAGQPVGPSNDVMIELNGFLGTLVRNAILCPLDIKIWKLLDTKKDMWDYTKKMSKTNDENRKKLKNTHIVGKKNIALVRNDLAEMENIEMQQNKDGNETIDAFASVMGSEHPGRLRLYGKGVTKLL</sequence>
<dbReference type="AlphaFoldDB" id="A0A9J5XS95"/>
<gene>
    <name evidence="1" type="ORF">H5410_041175</name>
</gene>